<keyword evidence="5" id="KW-0378">Hydrolase</keyword>
<dbReference type="GO" id="GO:0004065">
    <property type="term" value="F:arylsulfatase activity"/>
    <property type="evidence" value="ECO:0007669"/>
    <property type="project" value="TreeGrafter"/>
</dbReference>
<dbReference type="CDD" id="cd16155">
    <property type="entry name" value="sulfatase_like"/>
    <property type="match status" value="1"/>
</dbReference>
<sequence length="523" mass="60025">MKKKNLRYLQSITKLLFFLSFYATIAQNTSTASEEKPNVLIIYTDDHRYTGVHALGNQEVETPNMDSLVKDGISFSNTYLMGAFSGATCVPSRAMLLSGRNLFQLEGQGHVIPKSHTTIGETFKKAGYYTHIVGKWHQDNNSLVRSFDSGDKIMGRGLYLTDHFRMPLWDWDKEGKFSKDDAYLLVYDKEGKVIRRSLNDQDKKGPFGTEDIGPHTSEIFAKSASQFISQYDKEQPFLMYLAFHAPHDPRQAPDAYKKIYDVNRIKLPPSYMLQHPFDNGHMVLRDEELAPWPRTKQVVQQQLADYYAIISHLDAQIGSVIKTLKESGNYNNTLIILAGDSGLAVGNHGLIGKQNIYDEDGVHVPLILAGGVIKNKGSTIEAYNYIHDIFPTICEITKTPIPSSVTGKSLLAVMKEPRKKHRVYTYHAYKQFQRAYRKGDYKLIEYVRAKDFTKARGEFETGSRVTQLFNIKKDPWEVIDLSFQPEYKVILHQMRNEMKTESIRLGDKKENIWGEKYDFWDYY</sequence>
<dbReference type="STRING" id="1642818.AWE51_17830"/>
<evidence type="ECO:0000256" key="4">
    <source>
        <dbReference type="ARBA" id="ARBA00022729"/>
    </source>
</evidence>
<evidence type="ECO:0000256" key="5">
    <source>
        <dbReference type="ARBA" id="ARBA00022801"/>
    </source>
</evidence>
<evidence type="ECO:0000256" key="1">
    <source>
        <dbReference type="ARBA" id="ARBA00001913"/>
    </source>
</evidence>
<organism evidence="9 10">
    <name type="scientific">Aquimarina aggregata</name>
    <dbReference type="NCBI Taxonomy" id="1642818"/>
    <lineage>
        <taxon>Bacteria</taxon>
        <taxon>Pseudomonadati</taxon>
        <taxon>Bacteroidota</taxon>
        <taxon>Flavobacteriia</taxon>
        <taxon>Flavobacteriales</taxon>
        <taxon>Flavobacteriaceae</taxon>
        <taxon>Aquimarina</taxon>
    </lineage>
</organism>
<comment type="similarity">
    <text evidence="2">Belongs to the sulfatase family.</text>
</comment>
<comment type="caution">
    <text evidence="9">The sequence shown here is derived from an EMBL/GenBank/DDBJ whole genome shotgun (WGS) entry which is preliminary data.</text>
</comment>
<dbReference type="GO" id="GO:0046872">
    <property type="term" value="F:metal ion binding"/>
    <property type="evidence" value="ECO:0007669"/>
    <property type="project" value="UniProtKB-KW"/>
</dbReference>
<evidence type="ECO:0000313" key="9">
    <source>
        <dbReference type="EMBL" id="KZS38414.1"/>
    </source>
</evidence>
<evidence type="ECO:0000256" key="2">
    <source>
        <dbReference type="ARBA" id="ARBA00008779"/>
    </source>
</evidence>
<dbReference type="InterPro" id="IPR024607">
    <property type="entry name" value="Sulfatase_CS"/>
</dbReference>
<dbReference type="RefSeq" id="WP_066319439.1">
    <property type="nucleotide sequence ID" value="NZ_LQRT01000058.1"/>
</dbReference>
<protein>
    <submittedName>
        <fullName evidence="9">Arylsulfatase</fullName>
    </submittedName>
</protein>
<dbReference type="InterPro" id="IPR017850">
    <property type="entry name" value="Alkaline_phosphatase_core_sf"/>
</dbReference>
<dbReference type="EMBL" id="LQRT01000058">
    <property type="protein sequence ID" value="KZS38414.1"/>
    <property type="molecule type" value="Genomic_DNA"/>
</dbReference>
<evidence type="ECO:0000259" key="8">
    <source>
        <dbReference type="Pfam" id="PF00884"/>
    </source>
</evidence>
<accession>A0A162X4J5</accession>
<keyword evidence="10" id="KW-1185">Reference proteome</keyword>
<dbReference type="Pfam" id="PF00884">
    <property type="entry name" value="Sulfatase"/>
    <property type="match status" value="1"/>
</dbReference>
<evidence type="ECO:0000313" key="10">
    <source>
        <dbReference type="Proteomes" id="UP000076715"/>
    </source>
</evidence>
<dbReference type="AlphaFoldDB" id="A0A162X4J5"/>
<dbReference type="PANTHER" id="PTHR42693">
    <property type="entry name" value="ARYLSULFATASE FAMILY MEMBER"/>
    <property type="match status" value="1"/>
</dbReference>
<keyword evidence="6" id="KW-0106">Calcium</keyword>
<feature type="domain" description="Sulfatase N-terminal" evidence="8">
    <location>
        <begin position="37"/>
        <end position="397"/>
    </location>
</feature>
<evidence type="ECO:0000256" key="3">
    <source>
        <dbReference type="ARBA" id="ARBA00022723"/>
    </source>
</evidence>
<dbReference type="InterPro" id="IPR050738">
    <property type="entry name" value="Sulfatase"/>
</dbReference>
<reference evidence="9 10" key="1">
    <citation type="submission" date="2016-01" db="EMBL/GenBank/DDBJ databases">
        <title>The draft genome sequence of Aquimarina sp. RZW4-3-2.</title>
        <authorList>
            <person name="Wang Y."/>
        </authorList>
    </citation>
    <scope>NUCLEOTIDE SEQUENCE [LARGE SCALE GENOMIC DNA]</scope>
    <source>
        <strain evidence="9 10">RZW4-3-2</strain>
    </source>
</reference>
<dbReference type="SUPFAM" id="SSF53649">
    <property type="entry name" value="Alkaline phosphatase-like"/>
    <property type="match status" value="1"/>
</dbReference>
<dbReference type="Proteomes" id="UP000076715">
    <property type="component" value="Unassembled WGS sequence"/>
</dbReference>
<dbReference type="PANTHER" id="PTHR42693:SF42">
    <property type="entry name" value="ARYLSULFATASE G"/>
    <property type="match status" value="1"/>
</dbReference>
<feature type="signal peptide" evidence="7">
    <location>
        <begin position="1"/>
        <end position="25"/>
    </location>
</feature>
<evidence type="ECO:0000256" key="6">
    <source>
        <dbReference type="ARBA" id="ARBA00022837"/>
    </source>
</evidence>
<proteinExistence type="inferred from homology"/>
<gene>
    <name evidence="9" type="ORF">AWE51_17830</name>
</gene>
<evidence type="ECO:0000256" key="7">
    <source>
        <dbReference type="SAM" id="SignalP"/>
    </source>
</evidence>
<keyword evidence="3" id="KW-0479">Metal-binding</keyword>
<dbReference type="Gene3D" id="3.40.720.10">
    <property type="entry name" value="Alkaline Phosphatase, subunit A"/>
    <property type="match status" value="1"/>
</dbReference>
<name>A0A162X4J5_9FLAO</name>
<keyword evidence="4 7" id="KW-0732">Signal</keyword>
<dbReference type="PROSITE" id="PS00149">
    <property type="entry name" value="SULFATASE_2"/>
    <property type="match status" value="1"/>
</dbReference>
<comment type="cofactor">
    <cofactor evidence="1">
        <name>Ca(2+)</name>
        <dbReference type="ChEBI" id="CHEBI:29108"/>
    </cofactor>
</comment>
<dbReference type="InterPro" id="IPR000917">
    <property type="entry name" value="Sulfatase_N"/>
</dbReference>
<feature type="chain" id="PRO_5007840725" evidence="7">
    <location>
        <begin position="26"/>
        <end position="523"/>
    </location>
</feature>
<dbReference type="OrthoDB" id="9762324at2"/>